<keyword evidence="2" id="KW-1185">Reference proteome</keyword>
<dbReference type="Proteomes" id="UP000545774">
    <property type="component" value="Unassembled WGS sequence"/>
</dbReference>
<name>A0ACA9ASU0_9CAUD</name>
<evidence type="ECO:0000313" key="2">
    <source>
        <dbReference type="Proteomes" id="UP000545774"/>
    </source>
</evidence>
<organism evidence="1 2">
    <name type="scientific">Enterococcus phage vB_EhiS_268</name>
    <dbReference type="NCBI Taxonomy" id="2736817"/>
    <lineage>
        <taxon>Viruses</taxon>
        <taxon>Duplodnaviria</taxon>
        <taxon>Heunggongvirae</taxon>
        <taxon>Uroviricota</taxon>
        <taxon>Caudoviricetes</taxon>
        <taxon>Delfunavirus</taxon>
        <taxon>Delfunavirus v268</taxon>
    </lineage>
</organism>
<accession>A0ACA9ASU0</accession>
<sequence length="235" mass="26983">MSELKKVIVVSAEKDKNNGASITYQVALEDYSAIYEGRLFLKNYDKVTDEWNEFDPENERDEKSLERIEKAKELLGGDLLNCEDAELEMYVDDKEGRAYFEKSNYIKVEKPLVSLKKVKGAKIVQIRDSARGRSVIVEHKGHHYAFNFNASTWIEKKKIFVPNKALLEKAKSRFDKLFEDVNVTWDTADKAIGLIVNATVKENGFDKKSPEGWLEPDPLDPDDQKEAVTEEELPF</sequence>
<reference evidence="1" key="1">
    <citation type="submission" date="2020-07" db="EMBL/GenBank/DDBJ databases">
        <authorList>
            <person name="Ladero V."/>
        </authorList>
    </citation>
    <scope>NUCLEOTIDE SEQUENCE</scope>
</reference>
<proteinExistence type="predicted"/>
<evidence type="ECO:0000313" key="1">
    <source>
        <dbReference type="EMBL" id="CAD0299895.1"/>
    </source>
</evidence>
<dbReference type="EMBL" id="CAJDKB010000002">
    <property type="protein sequence ID" value="CAD0299895.1"/>
    <property type="molecule type" value="Genomic_DNA"/>
</dbReference>
<protein>
    <submittedName>
        <fullName evidence="1">Hypothetical phage protein</fullName>
    </submittedName>
</protein>
<comment type="caution">
    <text evidence="1">The sequence shown here is derived from an EMBL/GenBank/DDBJ whole genome shotgun (WGS) entry which is preliminary data.</text>
</comment>